<dbReference type="InterPro" id="IPR007739">
    <property type="entry name" value="RgpF"/>
</dbReference>
<evidence type="ECO:0000313" key="1">
    <source>
        <dbReference type="EMBL" id="HIX75994.1"/>
    </source>
</evidence>
<proteinExistence type="predicted"/>
<organism evidence="1 2">
    <name type="scientific">Candidatus Fusicatenibacter merdavium</name>
    <dbReference type="NCBI Taxonomy" id="2838600"/>
    <lineage>
        <taxon>Bacteria</taxon>
        <taxon>Bacillati</taxon>
        <taxon>Bacillota</taxon>
        <taxon>Clostridia</taxon>
        <taxon>Lachnospirales</taxon>
        <taxon>Lachnospiraceae</taxon>
        <taxon>Fusicatenibacter</taxon>
    </lineage>
</organism>
<comment type="caution">
    <text evidence="1">The sequence shown here is derived from an EMBL/GenBank/DDBJ whole genome shotgun (WGS) entry which is preliminary data.</text>
</comment>
<protein>
    <submittedName>
        <fullName evidence="1">Rhamnan synthesis F family protein</fullName>
    </submittedName>
</protein>
<name>A0A9D1XB27_9FIRM</name>
<evidence type="ECO:0000313" key="2">
    <source>
        <dbReference type="Proteomes" id="UP000886890"/>
    </source>
</evidence>
<accession>A0A9D1XB27</accession>
<dbReference type="Pfam" id="PF05045">
    <property type="entry name" value="RgpF"/>
    <property type="match status" value="1"/>
</dbReference>
<dbReference type="EMBL" id="DXEK01000002">
    <property type="protein sequence ID" value="HIX75994.1"/>
    <property type="molecule type" value="Genomic_DNA"/>
</dbReference>
<dbReference type="Proteomes" id="UP000886890">
    <property type="component" value="Unassembled WGS sequence"/>
</dbReference>
<reference evidence="1" key="1">
    <citation type="journal article" date="2021" name="PeerJ">
        <title>Extensive microbial diversity within the chicken gut microbiome revealed by metagenomics and culture.</title>
        <authorList>
            <person name="Gilroy R."/>
            <person name="Ravi A."/>
            <person name="Getino M."/>
            <person name="Pursley I."/>
            <person name="Horton D.L."/>
            <person name="Alikhan N.F."/>
            <person name="Baker D."/>
            <person name="Gharbi K."/>
            <person name="Hall N."/>
            <person name="Watson M."/>
            <person name="Adriaenssens E.M."/>
            <person name="Foster-Nyarko E."/>
            <person name="Jarju S."/>
            <person name="Secka A."/>
            <person name="Antonio M."/>
            <person name="Oren A."/>
            <person name="Chaudhuri R.R."/>
            <person name="La Ragione R."/>
            <person name="Hildebrand F."/>
            <person name="Pallen M.J."/>
        </authorList>
    </citation>
    <scope>NUCLEOTIDE SEQUENCE</scope>
    <source>
        <strain evidence="1">CHK183-1962</strain>
    </source>
</reference>
<dbReference type="AlphaFoldDB" id="A0A9D1XB27"/>
<sequence length="596" mass="69783">MILGKKEVRRYGVYVFYDKNGIADEYNDVFLKGLKEEVSHLLLICNGTIREEDRERLGKIADEVMVRKNIGYDVTAYREGILRPGFEKLSEYDEVVICNDTMYGPLYPFSEMFGAMAEEDLDFWGITSFHEVPFDPFGTISYGYIPTHIQSFFMVFRQSLVKSKEFQDYWTNFPTVHNYEEAIGFHEAIFTKKFSDLGYRWKTYVDSADLEGYTYDPLRDFPRYAVEEQRCPVIKKRSFYHEYGEAMERSGGEASREVLEYIEQELSYDTGLIWKNLLRTQNQADLKKRMHWNFILSSRMKKPSGKKKQNLKLALILHIYYDDLAGYCRSYAENMPEGTDVYVTVPDEEKLQRVQKAFEGFPYHTEFRVTGNIGRDVAPFIVGCKDVVDRYDLICKVHDKRVYQVKPMSLGQSWSYKCFENLLKNKTFVENVITAFEENPFLGMLTPPIPNHGPYYPTTGKGEWGENFETTRKLAQTLNLHVNLDREKEPVAPLGSMFWVRPKALKCLFAHGWQYEEMPKEPIADDNTVLHAIERIYPFCVQEEGYYPAWVMADSYAEIEVDNFRYINRELEQAEMSKTGVRSFRELLQAVKDLRS</sequence>
<gene>
    <name evidence="1" type="ORF">H9734_00100</name>
</gene>
<reference evidence="1" key="2">
    <citation type="submission" date="2021-04" db="EMBL/GenBank/DDBJ databases">
        <authorList>
            <person name="Gilroy R."/>
        </authorList>
    </citation>
    <scope>NUCLEOTIDE SEQUENCE</scope>
    <source>
        <strain evidence="1">CHK183-1962</strain>
    </source>
</reference>